<gene>
    <name evidence="2" type="ORF">GCM10007116_10000</name>
    <name evidence="1" type="ORF">HS1genome_0570</name>
</gene>
<dbReference type="GeneID" id="38666079"/>
<keyword evidence="3" id="KW-1185">Reference proteome</keyword>
<dbReference type="EMBL" id="BMQS01000008">
    <property type="protein sequence ID" value="GGT94408.1"/>
    <property type="molecule type" value="Genomic_DNA"/>
</dbReference>
<reference evidence="1" key="3">
    <citation type="journal article" date="2019" name="BMC Res. Notes">
        <title>Complete genome sequence of the Sulfodiicoccus acidiphilus strain HS-1T, the first crenarchaeon that lacks polB3, isolated from an acidic hot spring in Ohwaku-dani, Hakone, Japan.</title>
        <authorList>
            <person name="Sakai H.D."/>
            <person name="Kurosawa N."/>
        </authorList>
    </citation>
    <scope>NUCLEOTIDE SEQUENCE</scope>
    <source>
        <strain evidence="1">HS-1</strain>
    </source>
</reference>
<dbReference type="AlphaFoldDB" id="A0A348B1X9"/>
<evidence type="ECO:0000313" key="1">
    <source>
        <dbReference type="EMBL" id="BBD72181.1"/>
    </source>
</evidence>
<dbReference type="Proteomes" id="UP000616143">
    <property type="component" value="Unassembled WGS sequence"/>
</dbReference>
<evidence type="ECO:0000313" key="2">
    <source>
        <dbReference type="EMBL" id="GGT94408.1"/>
    </source>
</evidence>
<dbReference type="KEGG" id="sacd:HS1genome_0570"/>
<reference evidence="2" key="1">
    <citation type="journal article" date="2014" name="Int. J. Syst. Evol. Microbiol.">
        <title>Complete genome sequence of Corynebacterium casei LMG S-19264T (=DSM 44701T), isolated from a smear-ripened cheese.</title>
        <authorList>
            <consortium name="US DOE Joint Genome Institute (JGI-PGF)"/>
            <person name="Walter F."/>
            <person name="Albersmeier A."/>
            <person name="Kalinowski J."/>
            <person name="Ruckert C."/>
        </authorList>
    </citation>
    <scope>NUCLEOTIDE SEQUENCE</scope>
    <source>
        <strain evidence="2">JCM 31740</strain>
    </source>
</reference>
<name>A0A348B1X9_9CREN</name>
<dbReference type="OrthoDB" id="9573at2157"/>
<dbReference type="EMBL" id="AP018553">
    <property type="protein sequence ID" value="BBD72181.1"/>
    <property type="molecule type" value="Genomic_DNA"/>
</dbReference>
<sequence>MEGDVLGNDALKAVASKYLRRCKECGAINFKEAKFCSSCGAPLLRAKKPAKELLLLRYFVGLIKNIEEYPKIHDGRREVVMYGIPVDYVLRTERGTYAYFVAVEPEDLEDVVSRASTLSYHDQKIDIVLILGFKIEERLREKLTYELKRVRIMGLLPEESEKLKPQAGRPIGKTTIRKVRLGDAFLISIGSLLLAASFTFGGTVVDYSSFVLGSIILLADGLILRSRLNSPQE</sequence>
<reference evidence="3" key="2">
    <citation type="submission" date="2018-04" db="EMBL/GenBank/DDBJ databases">
        <title>Complete genome sequence of Sulfodiicoccus acidiphilus strain HS-1.</title>
        <authorList>
            <person name="Sakai H.D."/>
            <person name="Kurosawa N."/>
        </authorList>
    </citation>
    <scope>NUCLEOTIDE SEQUENCE [LARGE SCALE GENOMIC DNA]</scope>
    <source>
        <strain evidence="3">HS-1</strain>
    </source>
</reference>
<dbReference type="Proteomes" id="UP000276741">
    <property type="component" value="Chromosome"/>
</dbReference>
<protein>
    <recommendedName>
        <fullName evidence="4">Zinc-ribbon domain-containing protein</fullName>
    </recommendedName>
</protein>
<dbReference type="RefSeq" id="WP_126449530.1">
    <property type="nucleotide sequence ID" value="NZ_AP018553.1"/>
</dbReference>
<proteinExistence type="predicted"/>
<evidence type="ECO:0000313" key="3">
    <source>
        <dbReference type="Proteomes" id="UP000276741"/>
    </source>
</evidence>
<accession>A0A348B1X9</accession>
<reference evidence="2" key="4">
    <citation type="submission" date="2020-09" db="EMBL/GenBank/DDBJ databases">
        <authorList>
            <person name="Sun Q."/>
            <person name="Ohkuma M."/>
        </authorList>
    </citation>
    <scope>NUCLEOTIDE SEQUENCE</scope>
    <source>
        <strain evidence="2">JCM 31740</strain>
    </source>
</reference>
<evidence type="ECO:0008006" key="4">
    <source>
        <dbReference type="Google" id="ProtNLM"/>
    </source>
</evidence>
<organism evidence="1 3">
    <name type="scientific">Sulfodiicoccus acidiphilus</name>
    <dbReference type="NCBI Taxonomy" id="1670455"/>
    <lineage>
        <taxon>Archaea</taxon>
        <taxon>Thermoproteota</taxon>
        <taxon>Thermoprotei</taxon>
        <taxon>Sulfolobales</taxon>
        <taxon>Sulfolobaceae</taxon>
        <taxon>Sulfodiicoccus</taxon>
    </lineage>
</organism>